<feature type="non-terminal residue" evidence="2">
    <location>
        <position position="305"/>
    </location>
</feature>
<proteinExistence type="predicted"/>
<evidence type="ECO:0000256" key="1">
    <source>
        <dbReference type="SAM" id="MobiDB-lite"/>
    </source>
</evidence>
<dbReference type="AlphaFoldDB" id="A0A6J4MC10"/>
<name>A0A6J4MC10_9ACTN</name>
<feature type="non-terminal residue" evidence="2">
    <location>
        <position position="1"/>
    </location>
</feature>
<feature type="compositionally biased region" description="Basic residues" evidence="1">
    <location>
        <begin position="1"/>
        <end position="11"/>
    </location>
</feature>
<feature type="compositionally biased region" description="Low complexity" evidence="1">
    <location>
        <begin position="237"/>
        <end position="255"/>
    </location>
</feature>
<feature type="compositionally biased region" description="Low complexity" evidence="1">
    <location>
        <begin position="55"/>
        <end position="67"/>
    </location>
</feature>
<sequence length="305" mass="32297">DGAPRARRGAGRRSAVGRGVRRRLGRGARAARGRGARAVPGGGRPRVAPRRSGRRPPAQQPVPGGSRPRPRRADPRGAALVRAVLVRGLPPPGDPALACRRGHEDRGGAPAAREHRCRPRHCHGPAAQRQLGPRRGLVRRHGGAVHDRRRAAAARVAVRPLRRLPRVAGHGGPAADGRVAPAVRRPRRAAPRRRDPVPAGRPGPVGTRRRRRLLRRDGADAGRPRVAGAAHRRDAAAGHAVLPAGRVAGRVAPRGAAHRRADDDAGDGRRLRRGHRSPPGRLAHAAAALARRPGRRRPAPGAAPV</sequence>
<feature type="region of interest" description="Disordered" evidence="1">
    <location>
        <begin position="166"/>
        <end position="305"/>
    </location>
</feature>
<feature type="region of interest" description="Disordered" evidence="1">
    <location>
        <begin position="1"/>
        <end position="133"/>
    </location>
</feature>
<accession>A0A6J4MC10</accession>
<keyword evidence="2" id="KW-0808">Transferase</keyword>
<feature type="compositionally biased region" description="Basic and acidic residues" evidence="1">
    <location>
        <begin position="259"/>
        <end position="269"/>
    </location>
</feature>
<feature type="compositionally biased region" description="Low complexity" evidence="1">
    <location>
        <begin position="279"/>
        <end position="291"/>
    </location>
</feature>
<reference evidence="2" key="1">
    <citation type="submission" date="2020-02" db="EMBL/GenBank/DDBJ databases">
        <authorList>
            <person name="Meier V. D."/>
        </authorList>
    </citation>
    <scope>NUCLEOTIDE SEQUENCE</scope>
    <source>
        <strain evidence="2">AVDCRST_MAG16</strain>
    </source>
</reference>
<keyword evidence="2" id="KW-0012">Acyltransferase</keyword>
<dbReference type="GO" id="GO:0016746">
    <property type="term" value="F:acyltransferase activity"/>
    <property type="evidence" value="ECO:0007669"/>
    <property type="project" value="UniProtKB-KW"/>
</dbReference>
<organism evidence="2">
    <name type="scientific">uncultured Frankineae bacterium</name>
    <dbReference type="NCBI Taxonomy" id="437475"/>
    <lineage>
        <taxon>Bacteria</taxon>
        <taxon>Bacillati</taxon>
        <taxon>Actinomycetota</taxon>
        <taxon>Actinomycetes</taxon>
        <taxon>Frankiales</taxon>
        <taxon>environmental samples</taxon>
    </lineage>
</organism>
<dbReference type="EMBL" id="CADCUE010000250">
    <property type="protein sequence ID" value="CAA9355680.1"/>
    <property type="molecule type" value="Genomic_DNA"/>
</dbReference>
<protein>
    <submittedName>
        <fullName evidence="2">Lauroyl/myristoyl acyltransferase involved in lipid A biosynthesis (Lauroyl/myristoyl acyltransferase)</fullName>
    </submittedName>
</protein>
<evidence type="ECO:0000313" key="2">
    <source>
        <dbReference type="EMBL" id="CAA9355680.1"/>
    </source>
</evidence>
<gene>
    <name evidence="2" type="ORF">AVDCRST_MAG16-2645</name>
</gene>
<feature type="compositionally biased region" description="Basic residues" evidence="1">
    <location>
        <begin position="19"/>
        <end position="35"/>
    </location>
</feature>
<feature type="compositionally biased region" description="Low complexity" evidence="1">
    <location>
        <begin position="197"/>
        <end position="206"/>
    </location>
</feature>